<protein>
    <submittedName>
        <fullName evidence="1">Uncharacterized protein</fullName>
    </submittedName>
</protein>
<evidence type="ECO:0000313" key="2">
    <source>
        <dbReference type="Proteomes" id="UP001140096"/>
    </source>
</evidence>
<dbReference type="EMBL" id="JANBUP010000001">
    <property type="protein sequence ID" value="KAJ2814209.1"/>
    <property type="molecule type" value="Genomic_DNA"/>
</dbReference>
<reference evidence="1" key="1">
    <citation type="submission" date="2022-07" db="EMBL/GenBank/DDBJ databases">
        <title>Phylogenomic reconstructions and comparative analyses of Kickxellomycotina fungi.</title>
        <authorList>
            <person name="Reynolds N.K."/>
            <person name="Stajich J.E."/>
            <person name="Barry K."/>
            <person name="Grigoriev I.V."/>
            <person name="Crous P."/>
            <person name="Smith M.E."/>
        </authorList>
    </citation>
    <scope>NUCLEOTIDE SEQUENCE</scope>
    <source>
        <strain evidence="1">CBS 102833</strain>
    </source>
</reference>
<organism evidence="1 2">
    <name type="scientific">Coemansia furcata</name>
    <dbReference type="NCBI Taxonomy" id="417177"/>
    <lineage>
        <taxon>Eukaryota</taxon>
        <taxon>Fungi</taxon>
        <taxon>Fungi incertae sedis</taxon>
        <taxon>Zoopagomycota</taxon>
        <taxon>Kickxellomycotina</taxon>
        <taxon>Kickxellomycetes</taxon>
        <taxon>Kickxellales</taxon>
        <taxon>Kickxellaceae</taxon>
        <taxon>Coemansia</taxon>
    </lineage>
</organism>
<sequence>MSTAQKLCLDDIRHLYTRGSFYETHVVKPKTRVEMRIIEANALIRSEPKWADQLHDENIRQEWTAQVKETLKLTDKEVEYVFEELEYYARLKANGCSGEELGGVDKVWINDAVSNCELANELKGNATKLASDHAAAHSSSEDNNPPATVQVLVDPFMFPFSSTASRFLDRPITSPEEAVEFMRPAVESESSDNDHQSLDITDGTKPVTSKLVYTPGIPNLVGTPHRLRDQEEHTSWLPTDFIVNDDGSVSIRSYINNLHPTRYATLYQTISKVFAKFVPLLEQVATDVIHPRDLRVTVDGKDALEYTEPEPQPFCPANRPKMPYSMRGLTLQASVEIVNINLTPDRPAHSEGRWQAMGGYDENIFAVGMYFCEMENIASAKLKLRDPVKRFAFRNQEEKDSFCKAHDVTESDETSCMFSQEFEGINIKAGRFICYPNCYQVKMPSFTLADSTKSGSVKYMAFYIVDPSTKVMSTDIVRPQDPTWVKTGELVTLSNLDITSREAYEEEWAKRDFLRRKHAKRNERVGYKFEVSLEIDDYMSD</sequence>
<proteinExistence type="predicted"/>
<dbReference type="Proteomes" id="UP001140096">
    <property type="component" value="Unassembled WGS sequence"/>
</dbReference>
<comment type="caution">
    <text evidence="1">The sequence shown here is derived from an EMBL/GenBank/DDBJ whole genome shotgun (WGS) entry which is preliminary data.</text>
</comment>
<evidence type="ECO:0000313" key="1">
    <source>
        <dbReference type="EMBL" id="KAJ2814209.1"/>
    </source>
</evidence>
<accession>A0ACC1LT60</accession>
<keyword evidence="2" id="KW-1185">Reference proteome</keyword>
<gene>
    <name evidence="1" type="ORF">H4S07_000007</name>
</gene>
<name>A0ACC1LT60_9FUNG</name>